<evidence type="ECO:0000313" key="12">
    <source>
        <dbReference type="Proteomes" id="UP001596528"/>
    </source>
</evidence>
<dbReference type="InterPro" id="IPR000160">
    <property type="entry name" value="GGDEF_dom"/>
</dbReference>
<keyword evidence="11" id="KW-0548">Nucleotidyltransferase</keyword>
<feature type="domain" description="PAC" evidence="9">
    <location>
        <begin position="286"/>
        <end position="340"/>
    </location>
</feature>
<gene>
    <name evidence="11" type="ORF">ACFQWB_05705</name>
</gene>
<dbReference type="PROSITE" id="PS50887">
    <property type="entry name" value="GGDEF"/>
    <property type="match status" value="1"/>
</dbReference>
<feature type="domain" description="GGDEF" evidence="10">
    <location>
        <begin position="379"/>
        <end position="516"/>
    </location>
</feature>
<dbReference type="Pfam" id="PF07694">
    <property type="entry name" value="5TM-5TMR_LYT"/>
    <property type="match status" value="1"/>
</dbReference>
<name>A0ABW2V3J1_9BACL</name>
<dbReference type="CDD" id="cd01949">
    <property type="entry name" value="GGDEF"/>
    <property type="match status" value="1"/>
</dbReference>
<dbReference type="InterPro" id="IPR043128">
    <property type="entry name" value="Rev_trsase/Diguanyl_cyclase"/>
</dbReference>
<proteinExistence type="predicted"/>
<feature type="transmembrane region" description="Helical" evidence="7">
    <location>
        <begin position="35"/>
        <end position="55"/>
    </location>
</feature>
<evidence type="ECO:0000259" key="8">
    <source>
        <dbReference type="PROSITE" id="PS50112"/>
    </source>
</evidence>
<dbReference type="InterPro" id="IPR035965">
    <property type="entry name" value="PAS-like_dom_sf"/>
</dbReference>
<dbReference type="SMART" id="SM00091">
    <property type="entry name" value="PAS"/>
    <property type="match status" value="1"/>
</dbReference>
<evidence type="ECO:0000256" key="6">
    <source>
        <dbReference type="SAM" id="MobiDB-lite"/>
    </source>
</evidence>
<dbReference type="EMBL" id="JBHTGQ010000014">
    <property type="protein sequence ID" value="MFC7749439.1"/>
    <property type="molecule type" value="Genomic_DNA"/>
</dbReference>
<accession>A0ABW2V3J1</accession>
<keyword evidence="4 7" id="KW-1133">Transmembrane helix</keyword>
<protein>
    <submittedName>
        <fullName evidence="11">Diguanylate cyclase domain-containing protein</fullName>
        <ecNumber evidence="11">2.7.7.65</ecNumber>
    </submittedName>
</protein>
<keyword evidence="3 7" id="KW-0812">Transmembrane</keyword>
<dbReference type="EC" id="2.7.7.65" evidence="11"/>
<feature type="transmembrane region" description="Helical" evidence="7">
    <location>
        <begin position="157"/>
        <end position="178"/>
    </location>
</feature>
<feature type="transmembrane region" description="Helical" evidence="7">
    <location>
        <begin position="5"/>
        <end position="23"/>
    </location>
</feature>
<dbReference type="SMART" id="SM00267">
    <property type="entry name" value="GGDEF"/>
    <property type="match status" value="1"/>
</dbReference>
<dbReference type="SUPFAM" id="SSF55785">
    <property type="entry name" value="PYP-like sensor domain (PAS domain)"/>
    <property type="match status" value="1"/>
</dbReference>
<keyword evidence="12" id="KW-1185">Reference proteome</keyword>
<dbReference type="InterPro" id="IPR029787">
    <property type="entry name" value="Nucleotide_cyclase"/>
</dbReference>
<dbReference type="Pfam" id="PF00990">
    <property type="entry name" value="GGDEF"/>
    <property type="match status" value="1"/>
</dbReference>
<dbReference type="InterPro" id="IPR050469">
    <property type="entry name" value="Diguanylate_Cyclase"/>
</dbReference>
<feature type="transmembrane region" description="Helical" evidence="7">
    <location>
        <begin position="67"/>
        <end position="91"/>
    </location>
</feature>
<feature type="transmembrane region" description="Helical" evidence="7">
    <location>
        <begin position="103"/>
        <end position="124"/>
    </location>
</feature>
<dbReference type="PROSITE" id="PS50113">
    <property type="entry name" value="PAC"/>
    <property type="match status" value="1"/>
</dbReference>
<reference evidence="12" key="1">
    <citation type="journal article" date="2019" name="Int. J. Syst. Evol. Microbiol.">
        <title>The Global Catalogue of Microorganisms (GCM) 10K type strain sequencing project: providing services to taxonomists for standard genome sequencing and annotation.</title>
        <authorList>
            <consortium name="The Broad Institute Genomics Platform"/>
            <consortium name="The Broad Institute Genome Sequencing Center for Infectious Disease"/>
            <person name="Wu L."/>
            <person name="Ma J."/>
        </authorList>
    </citation>
    <scope>NUCLEOTIDE SEQUENCE [LARGE SCALE GENOMIC DNA]</scope>
    <source>
        <strain evidence="12">JCM 18657</strain>
    </source>
</reference>
<dbReference type="NCBIfam" id="TIGR00254">
    <property type="entry name" value="GGDEF"/>
    <property type="match status" value="1"/>
</dbReference>
<evidence type="ECO:0000256" key="5">
    <source>
        <dbReference type="ARBA" id="ARBA00023136"/>
    </source>
</evidence>
<evidence type="ECO:0000259" key="9">
    <source>
        <dbReference type="PROSITE" id="PS50113"/>
    </source>
</evidence>
<evidence type="ECO:0000256" key="2">
    <source>
        <dbReference type="ARBA" id="ARBA00022475"/>
    </source>
</evidence>
<organism evidence="11 12">
    <name type="scientific">Paenibacillus thermoaerophilus</name>
    <dbReference type="NCBI Taxonomy" id="1215385"/>
    <lineage>
        <taxon>Bacteria</taxon>
        <taxon>Bacillati</taxon>
        <taxon>Bacillota</taxon>
        <taxon>Bacilli</taxon>
        <taxon>Bacillales</taxon>
        <taxon>Paenibacillaceae</taxon>
        <taxon>Paenibacillus</taxon>
    </lineage>
</organism>
<dbReference type="RefSeq" id="WP_138788487.1">
    <property type="nucleotide sequence ID" value="NZ_JBHTGQ010000014.1"/>
</dbReference>
<dbReference type="InterPro" id="IPR000700">
    <property type="entry name" value="PAS-assoc_C"/>
</dbReference>
<evidence type="ECO:0000313" key="11">
    <source>
        <dbReference type="EMBL" id="MFC7749439.1"/>
    </source>
</evidence>
<sequence length="526" mass="57096">MLTDLIANFALLAGFVFIAGRLFRRGLERKRSAGYRLWAGVYHGLCGIALLLSSFRISETTIVDFRYLAIMAAAYYGGLPASLLAGAIVAAARLLLFEDWSHAAFNGAIMAVAVGIGTGVFALGSRSARRYWFSSVAFTLVVILIGFVGVVDSLPSVYGYIGWVVAGSVFIAVQVGFLDRSSGLLARLIQTEKEYRKLSALHEAVMDAATEVAIYTVDLEGRIGTFNRGAEKLLGYRADEAAGHSATMFHVEEELNARSSELRAERHRAFSPFEALAAQSADGRTEAREWTLVRKSGRRIRALVMISPVRDDPFASRIAGYVLMAIDITMRKEAEERLRQANVLLTELSSMDGLTGIGNRRLFEEGLYREWNRAAGQGSPISLLLIGLDGFRSYNDRYGHLAGDDALRRVALCLKQHAWRPSDCAARFGGDRFAVVLTACGADEAARLAETIRERIEAAGIAHEGAAGKVLTASIGVATMRPKPGDEGRHRLIDLAERRLLQAKQSGGNRVSGSSGRASVAAYPDL</sequence>
<keyword evidence="11" id="KW-0808">Transferase</keyword>
<dbReference type="NCBIfam" id="TIGR00229">
    <property type="entry name" value="sensory_box"/>
    <property type="match status" value="1"/>
</dbReference>
<evidence type="ECO:0000256" key="1">
    <source>
        <dbReference type="ARBA" id="ARBA00004651"/>
    </source>
</evidence>
<dbReference type="Gene3D" id="3.30.70.270">
    <property type="match status" value="1"/>
</dbReference>
<evidence type="ECO:0000256" key="7">
    <source>
        <dbReference type="SAM" id="Phobius"/>
    </source>
</evidence>
<dbReference type="SUPFAM" id="SSF55073">
    <property type="entry name" value="Nucleotide cyclase"/>
    <property type="match status" value="1"/>
</dbReference>
<comment type="subcellular location">
    <subcellularLocation>
        <location evidence="1">Cell membrane</location>
        <topology evidence="1">Multi-pass membrane protein</topology>
    </subcellularLocation>
</comment>
<dbReference type="GO" id="GO:0052621">
    <property type="term" value="F:diguanylate cyclase activity"/>
    <property type="evidence" value="ECO:0007669"/>
    <property type="project" value="UniProtKB-EC"/>
</dbReference>
<keyword evidence="2" id="KW-1003">Cell membrane</keyword>
<comment type="caution">
    <text evidence="11">The sequence shown here is derived from an EMBL/GenBank/DDBJ whole genome shotgun (WGS) entry which is preliminary data.</text>
</comment>
<feature type="domain" description="PAS" evidence="8">
    <location>
        <begin position="198"/>
        <end position="253"/>
    </location>
</feature>
<dbReference type="Pfam" id="PF13426">
    <property type="entry name" value="PAS_9"/>
    <property type="match status" value="1"/>
</dbReference>
<evidence type="ECO:0000256" key="4">
    <source>
        <dbReference type="ARBA" id="ARBA00022989"/>
    </source>
</evidence>
<dbReference type="Proteomes" id="UP001596528">
    <property type="component" value="Unassembled WGS sequence"/>
</dbReference>
<dbReference type="CDD" id="cd00130">
    <property type="entry name" value="PAS"/>
    <property type="match status" value="1"/>
</dbReference>
<keyword evidence="5 7" id="KW-0472">Membrane</keyword>
<evidence type="ECO:0000259" key="10">
    <source>
        <dbReference type="PROSITE" id="PS50887"/>
    </source>
</evidence>
<dbReference type="PANTHER" id="PTHR45138">
    <property type="entry name" value="REGULATORY COMPONENTS OF SENSORY TRANSDUCTION SYSTEM"/>
    <property type="match status" value="1"/>
</dbReference>
<feature type="region of interest" description="Disordered" evidence="6">
    <location>
        <begin position="504"/>
        <end position="526"/>
    </location>
</feature>
<dbReference type="InterPro" id="IPR011620">
    <property type="entry name" value="Sig_transdc_His_kinase_LytS_TM"/>
</dbReference>
<dbReference type="InterPro" id="IPR000014">
    <property type="entry name" value="PAS"/>
</dbReference>
<feature type="transmembrane region" description="Helical" evidence="7">
    <location>
        <begin position="131"/>
        <end position="151"/>
    </location>
</feature>
<dbReference type="PROSITE" id="PS50112">
    <property type="entry name" value="PAS"/>
    <property type="match status" value="1"/>
</dbReference>
<feature type="compositionally biased region" description="Low complexity" evidence="6">
    <location>
        <begin position="506"/>
        <end position="526"/>
    </location>
</feature>
<evidence type="ECO:0000256" key="3">
    <source>
        <dbReference type="ARBA" id="ARBA00022692"/>
    </source>
</evidence>
<dbReference type="Gene3D" id="3.30.450.20">
    <property type="entry name" value="PAS domain"/>
    <property type="match status" value="1"/>
</dbReference>
<dbReference type="PANTHER" id="PTHR45138:SF9">
    <property type="entry name" value="DIGUANYLATE CYCLASE DGCM-RELATED"/>
    <property type="match status" value="1"/>
</dbReference>